<evidence type="ECO:0000256" key="1">
    <source>
        <dbReference type="ARBA" id="ARBA00012513"/>
    </source>
</evidence>
<protein>
    <recommendedName>
        <fullName evidence="1">non-specific serine/threonine protein kinase</fullName>
        <ecNumber evidence="1">2.7.11.1</ecNumber>
    </recommendedName>
</protein>
<dbReference type="GO" id="GO:0004694">
    <property type="term" value="F:eukaryotic translation initiation factor 2alpha kinase activity"/>
    <property type="evidence" value="ECO:0007669"/>
    <property type="project" value="TreeGrafter"/>
</dbReference>
<proteinExistence type="predicted"/>
<keyword evidence="2 11" id="KW-0723">Serine/threonine-protein kinase</keyword>
<dbReference type="GO" id="GO:0005634">
    <property type="term" value="C:nucleus"/>
    <property type="evidence" value="ECO:0007669"/>
    <property type="project" value="TreeGrafter"/>
</dbReference>
<name>A0A1A8YIB0_PLAOA</name>
<dbReference type="PANTHER" id="PTHR11042:SF160">
    <property type="entry name" value="EUKARYOTIC TRANSLATION INITIATION FACTOR 2-ALPHA KINASE 1"/>
    <property type="match status" value="1"/>
</dbReference>
<evidence type="ECO:0000313" key="13">
    <source>
        <dbReference type="Proteomes" id="UP000078555"/>
    </source>
</evidence>
<evidence type="ECO:0000256" key="8">
    <source>
        <dbReference type="SAM" id="MobiDB-lite"/>
    </source>
</evidence>
<reference evidence="11" key="2">
    <citation type="submission" date="2016-05" db="EMBL/GenBank/DDBJ databases">
        <authorList>
            <person name="Lavstsen T."/>
            <person name="Jespersen J.S."/>
        </authorList>
    </citation>
    <scope>NUCLEOTIDE SEQUENCE [LARGE SCALE GENOMIC DNA]</scope>
</reference>
<gene>
    <name evidence="10" type="ORF">POVWA1_003150</name>
    <name evidence="11" type="ORF">POVWA2_003340</name>
</gene>
<dbReference type="InterPro" id="IPR050339">
    <property type="entry name" value="CC_SR_Kinase"/>
</dbReference>
<keyword evidence="9" id="KW-0472">Membrane</keyword>
<evidence type="ECO:0000313" key="11">
    <source>
        <dbReference type="EMBL" id="SBT31280.1"/>
    </source>
</evidence>
<dbReference type="EC" id="2.7.11.1" evidence="1"/>
<evidence type="ECO:0000256" key="6">
    <source>
        <dbReference type="ARBA" id="ARBA00022840"/>
    </source>
</evidence>
<feature type="compositionally biased region" description="Basic and acidic residues" evidence="8">
    <location>
        <begin position="876"/>
        <end position="885"/>
    </location>
</feature>
<dbReference type="EMBL" id="FLRD01000008">
    <property type="protein sequence ID" value="SBT30646.1"/>
    <property type="molecule type" value="Genomic_DNA"/>
</dbReference>
<keyword evidence="7" id="KW-0652">Protein synthesis inhibitor</keyword>
<evidence type="ECO:0000256" key="4">
    <source>
        <dbReference type="ARBA" id="ARBA00022741"/>
    </source>
</evidence>
<accession>A0A1A8YIB0</accession>
<evidence type="ECO:0000256" key="5">
    <source>
        <dbReference type="ARBA" id="ARBA00022777"/>
    </source>
</evidence>
<reference evidence="12 13" key="1">
    <citation type="submission" date="2016-05" db="EMBL/GenBank/DDBJ databases">
        <authorList>
            <person name="Naeem Raeece"/>
        </authorList>
    </citation>
    <scope>NUCLEOTIDE SEQUENCE [LARGE SCALE GENOMIC DNA]</scope>
</reference>
<feature type="transmembrane region" description="Helical" evidence="9">
    <location>
        <begin position="28"/>
        <end position="45"/>
    </location>
</feature>
<dbReference type="EMBL" id="FLRE01000014">
    <property type="protein sequence ID" value="SBT31280.1"/>
    <property type="molecule type" value="Genomic_DNA"/>
</dbReference>
<keyword evidence="13" id="KW-1185">Reference proteome</keyword>
<keyword evidence="5 11" id="KW-0418">Kinase</keyword>
<feature type="compositionally biased region" description="Polar residues" evidence="8">
    <location>
        <begin position="964"/>
        <end position="977"/>
    </location>
</feature>
<feature type="region of interest" description="Disordered" evidence="8">
    <location>
        <begin position="964"/>
        <end position="983"/>
    </location>
</feature>
<evidence type="ECO:0000313" key="10">
    <source>
        <dbReference type="EMBL" id="SBT30646.1"/>
    </source>
</evidence>
<evidence type="ECO:0000256" key="3">
    <source>
        <dbReference type="ARBA" id="ARBA00022679"/>
    </source>
</evidence>
<dbReference type="GO" id="GO:0005737">
    <property type="term" value="C:cytoplasm"/>
    <property type="evidence" value="ECO:0007669"/>
    <property type="project" value="TreeGrafter"/>
</dbReference>
<feature type="region of interest" description="Disordered" evidence="8">
    <location>
        <begin position="1830"/>
        <end position="1883"/>
    </location>
</feature>
<dbReference type="SUPFAM" id="SSF56112">
    <property type="entry name" value="Protein kinase-like (PK-like)"/>
    <property type="match status" value="1"/>
</dbReference>
<evidence type="ECO:0000313" key="12">
    <source>
        <dbReference type="Proteomes" id="UP000078550"/>
    </source>
</evidence>
<dbReference type="GO" id="GO:0005524">
    <property type="term" value="F:ATP binding"/>
    <property type="evidence" value="ECO:0007669"/>
    <property type="project" value="UniProtKB-KW"/>
</dbReference>
<feature type="region of interest" description="Disordered" evidence="8">
    <location>
        <begin position="2266"/>
        <end position="2291"/>
    </location>
</feature>
<keyword evidence="4" id="KW-0547">Nucleotide-binding</keyword>
<dbReference type="PANTHER" id="PTHR11042">
    <property type="entry name" value="EUKARYOTIC TRANSLATION INITIATION FACTOR 2-ALPHA KINASE EIF2-ALPHA KINASE -RELATED"/>
    <property type="match status" value="1"/>
</dbReference>
<feature type="compositionally biased region" description="Basic residues" evidence="8">
    <location>
        <begin position="1869"/>
        <end position="1883"/>
    </location>
</feature>
<keyword evidence="9" id="KW-0812">Transmembrane</keyword>
<keyword evidence="6" id="KW-0067">ATP-binding</keyword>
<dbReference type="Gene3D" id="3.30.200.20">
    <property type="entry name" value="Phosphorylase Kinase, domain 1"/>
    <property type="match status" value="1"/>
</dbReference>
<feature type="region of interest" description="Disordered" evidence="8">
    <location>
        <begin position="366"/>
        <end position="397"/>
    </location>
</feature>
<evidence type="ECO:0000256" key="9">
    <source>
        <dbReference type="SAM" id="Phobius"/>
    </source>
</evidence>
<evidence type="ECO:0000256" key="7">
    <source>
        <dbReference type="ARBA" id="ARBA00023193"/>
    </source>
</evidence>
<organism evidence="11 12">
    <name type="scientific">Plasmodium ovale wallikeri</name>
    <dbReference type="NCBI Taxonomy" id="864142"/>
    <lineage>
        <taxon>Eukaryota</taxon>
        <taxon>Sar</taxon>
        <taxon>Alveolata</taxon>
        <taxon>Apicomplexa</taxon>
        <taxon>Aconoidasida</taxon>
        <taxon>Haemosporida</taxon>
        <taxon>Plasmodiidae</taxon>
        <taxon>Plasmodium</taxon>
        <taxon>Plasmodium (Plasmodium)</taxon>
    </lineage>
</organism>
<keyword evidence="9" id="KW-1133">Transmembrane helix</keyword>
<dbReference type="GO" id="GO:0017148">
    <property type="term" value="P:negative regulation of translation"/>
    <property type="evidence" value="ECO:0007669"/>
    <property type="project" value="UniProtKB-KW"/>
</dbReference>
<dbReference type="InterPro" id="IPR011009">
    <property type="entry name" value="Kinase-like_dom_sf"/>
</dbReference>
<keyword evidence="3" id="KW-0808">Transferase</keyword>
<evidence type="ECO:0000256" key="2">
    <source>
        <dbReference type="ARBA" id="ARBA00022527"/>
    </source>
</evidence>
<dbReference type="PROSITE" id="PS50007">
    <property type="entry name" value="PIPLC_X_DOMAIN"/>
    <property type="match status" value="1"/>
</dbReference>
<feature type="region of interest" description="Disordered" evidence="8">
    <location>
        <begin position="865"/>
        <end position="885"/>
    </location>
</feature>
<dbReference type="Proteomes" id="UP000078555">
    <property type="component" value="Unassembled WGS sequence"/>
</dbReference>
<dbReference type="Proteomes" id="UP000078550">
    <property type="component" value="Unassembled WGS sequence"/>
</dbReference>
<sequence>MLKTEEEVEDRECSEEFNAINRKIKDKFIFIYLIAVGGFSCVYKIRKKKKEKFYALKNVKFSANVFNYEKKVLLNLREIECLKKLKNHPNIVSIHDCWLEVIKKKKKKEEISSSEDHNKLDKDRCYKFELPKGRGVKKEKKNYTTKEIIDKDIHHLEYAEGENSLNDVCKVEGNTKNIPEQLIKKKNIAKNIFGVYYYGSHAIKKKNSQIKSCNDSVKNCPHLRANYFQDDISTKRKNLSPPIYYLPSNINIFERNTPWGEYNLEQFFPYPYSVSSQVAVQKKTNKKWGLPECIHNKKKNKSGKTCIHVNNFIDHLFRDTYGCSSVLRLDVRIVRAIKGGNEELQSEIRIEIRIKIRGKVSNEVSAKVGGKSTRKRKRNGNFYGKRQTREQSKWEANGNSYDEGKKNFLRGVKVLRKKKKIDPRGGKCSVKPNERVRSGDGMSMFRNQGENAKNAHTNTSNKIICKKNKYRNIIIFLTIRHIRVYKIVAYSIYFNGVYDLEKMKEVRNVIHSYFLKNYRLNYLNCNIFKRNYVKLCKYLEDCRYNNQYFPFLICYRMTQFTENMKRGEDMSLRKMIPHLTGMKKRDESRGEKSTKLEMTEGCKYWGKRRNKEKSVPYPPPVNYYVQVLCKNITFERAKKKGKVASNRFASKLLNTNYHNRLMKIYVLMLYKIGSSKSHVSNKSKGKIFTILRNMETIYDQVRISCANPSQKENFKRFIRGSMISELLLRDRLKCTKRINPTALKKDNKKICSELMRRKKDSERFHKGMPIRLCNHSHFRVKTEDDITKTQQGTFSPYHLNGRYNFEGEKNSFIQGHLKSGITSNALKMQNGDEDTLHSREMHAVVPIFCRSNKYEKCRRINPGVVERSHSNSRSGRSKEKEISPNTHEKILHKNFNQSTHSLAHAQSRGLTCKASISKIEEPLEEKKIPNRRRCGRCENKRVNKMRHIRSANKYTHRTTVSNKTVNPFAQGSHSVVKSSGRIKSAQRRSRVGEGIRPPQLVYYYYNYADVFVFIFLYELYGDETNEGHGLTKVLRMVEGEAQFWFHLKNHLLWEKKKKKKKNRGEEKIFSRNAFHCCPRCSVHTCYSLCSPSRNQKRRKCVRKRFLPHFVHRTQGGGGSGGSIDRSTCGIRGNTVARVTVGKIWNAFPLGIMAKKCYGICRRRNIESGTFAKKRLFYQYLITSLYMVTAPHFYDEKEYTEYKKMVQVVEEGLSRYIVYTAIYVICNIKIFRSFYSFEKGFKGHLLRSWERKMCERHGRCCDTGGDDHGRTRSHQQNRVHPSFAPARCYKEKYLNRLERGSGTRFHHFFRKNLYHFMRDKNFLKDRGGDLIEVSTSINSRNDTTIFMKEINNFFFFDVHLYNYFEMMKVINQIGVGNHTGVIDYQGENHLYSKIDTIGDRHLPGYNILSKGRLTTVHCKVFVTSIVDFLNSWHLLTNVKKRRARSVVALTSEQESTINDLFVSNFCNFCIYFFYFQKKMKKSKMINHVKREPLKLLIDVDPIRETSTVILFKITSVCSTIFSDLIERERTNVYRYIGIRKLENHLHIYRYNVFIEFFGKSKTIASLLFQYVPLIFDTRICIRIRKEGNFMKRSNPLKKQKIVLVHGNVPLLFPSHENYKMVKKIKLFKMNKQTEKLHILKKKRNTLEKKHYVNNVVKMFIGTFSFFPRRYIFYKRKYKFIILCIVGSGNNFFHDFTILCKNIPYRGNDICFYYRCSCTEEGKKKSIPVKNGNTARRSLFRGGIHDVNSQMEISTWDGNTHNDASVITEKRNVPLANVYSNEMVKSERICIFTKTKRKKQEGFSSDRKLNRKKQIEYSSENEDFKIIFENSSNGGEINKRGDRQSRHGAPHTWDTCGARSGSSAKGGYDRRGRHGGRDRHGRHGGRVVENRRLLKIRTIRKKYKRGEKNKRGQNPLEREIKLLFGHHHLPIEWGRRNRSISGVMYSTCVCFPSNKEIGDMKNLEKPSYASSRSTCCANCSRRSIIEKICPTGDNTLLCCKWAVYERKELSKVKNDLLCKDDNKMEIHSSECLKSLSETGELTKGWLFTQIQCIKKSRENFPRCHHCFYVSFLGDETGKMLLRKVNNCALRDRAVTEKLFEMHLNGEHFREAKCSNGEITSERANGNDKMYRRDVDYGENNGRSKYEELYLGAEERMVQTTQHVKCDIRRSPQYEGKKKKSNTTDEFTFTKKIKMSNRAHGRIHDKKGKLPQWEKLHQRDLVKCGKRSMQRRIIRKICQIRTPFSCKSSGVKGGEVFFRSILSHSSSNRKGRRKIFGEKNSGESNTGGKAKNRSTDDYHLGFRSDCASDCYNESDIVGKLTRLYNESLFEIGEYNALEDILFQKTLSLDTCVREENVLVNRGVVMPDGLSIIGKTSLQMVFLNHFISVLSIFVNRKEIGKAEESYCSNLPTHGYSLSCCSFIESAHNSFHVGKIYTDEESSSKMKKAFRKFTRGRDLLTSQFAKGGGLNNFNETILYRPLIEHNIDYVFFALCEDVMEATLPCIYDAHDSVHMEWKQIDQAIITLSKRMLGKKKQNLQKTISKKGIVRRKNVQRENPSLEKLCNKGNQRNGESRIGKNQVICSKYVYDVVRKKHQKRLCTHQLELRDSMILSFRLCNGAHSWEVLRTLEKKKTVKNKKKKRKRWLQCYWQLWEK</sequence>